<dbReference type="AlphaFoldDB" id="W8KTN8"/>
<dbReference type="InterPro" id="IPR003439">
    <property type="entry name" value="ABC_transporter-like_ATP-bd"/>
</dbReference>
<keyword evidence="6" id="KW-1185">Reference proteome</keyword>
<evidence type="ECO:0000256" key="3">
    <source>
        <dbReference type="ARBA" id="ARBA00022840"/>
    </source>
</evidence>
<reference evidence="6" key="2">
    <citation type="submission" date="2014-02" db="EMBL/GenBank/DDBJ databases">
        <title>Draft Genome Sequence of extremely halophilic bacteria Halorhodospira halochloris.</title>
        <authorList>
            <person name="Singh K.S."/>
        </authorList>
    </citation>
    <scope>NUCLEOTIDE SEQUENCE [LARGE SCALE GENOMIC DNA]</scope>
    <source>
        <strain evidence="6">A</strain>
    </source>
</reference>
<proteinExistence type="predicted"/>
<protein>
    <submittedName>
        <fullName evidence="5">ABC transporter</fullName>
    </submittedName>
</protein>
<evidence type="ECO:0000256" key="2">
    <source>
        <dbReference type="ARBA" id="ARBA00022741"/>
    </source>
</evidence>
<dbReference type="EMBL" id="CP007268">
    <property type="protein sequence ID" value="AHK80392.1"/>
    <property type="molecule type" value="Genomic_DNA"/>
</dbReference>
<dbReference type="KEGG" id="hhc:M911_15950"/>
<feature type="domain" description="ABC transporter" evidence="4">
    <location>
        <begin position="1"/>
        <end position="189"/>
    </location>
</feature>
<evidence type="ECO:0000313" key="5">
    <source>
        <dbReference type="EMBL" id="AHK80392.1"/>
    </source>
</evidence>
<dbReference type="Gene3D" id="3.40.50.300">
    <property type="entry name" value="P-loop containing nucleotide triphosphate hydrolases"/>
    <property type="match status" value="2"/>
</dbReference>
<dbReference type="InterPro" id="IPR050153">
    <property type="entry name" value="Metal_Ion_Import_ABC"/>
</dbReference>
<dbReference type="GO" id="GO:0005524">
    <property type="term" value="F:ATP binding"/>
    <property type="evidence" value="ECO:0007669"/>
    <property type="project" value="UniProtKB-KW"/>
</dbReference>
<dbReference type="InterPro" id="IPR027417">
    <property type="entry name" value="P-loop_NTPase"/>
</dbReference>
<keyword evidence="1" id="KW-0813">Transport</keyword>
<dbReference type="PROSITE" id="PS50893">
    <property type="entry name" value="ABC_TRANSPORTER_2"/>
    <property type="match status" value="1"/>
</dbReference>
<keyword evidence="2" id="KW-0547">Nucleotide-binding</keyword>
<dbReference type="SUPFAM" id="SSF52540">
    <property type="entry name" value="P-loop containing nucleoside triphosphate hydrolases"/>
    <property type="match status" value="1"/>
</dbReference>
<evidence type="ECO:0000313" key="6">
    <source>
        <dbReference type="Proteomes" id="UP000019442"/>
    </source>
</evidence>
<dbReference type="Proteomes" id="UP000019442">
    <property type="component" value="Chromosome"/>
</dbReference>
<organism evidence="5 6">
    <name type="scientific">Ectothiorhodospira haloalkaliphila</name>
    <dbReference type="NCBI Taxonomy" id="421628"/>
    <lineage>
        <taxon>Bacteria</taxon>
        <taxon>Pseudomonadati</taxon>
        <taxon>Pseudomonadota</taxon>
        <taxon>Gammaproteobacteria</taxon>
        <taxon>Chromatiales</taxon>
        <taxon>Ectothiorhodospiraceae</taxon>
        <taxon>Ectothiorhodospira</taxon>
    </lineage>
</organism>
<accession>W8KTN8</accession>
<dbReference type="InterPro" id="IPR003593">
    <property type="entry name" value="AAA+_ATPase"/>
</dbReference>
<gene>
    <name evidence="5" type="ORF">M911_15950</name>
</gene>
<sequence>MKSEALLRCHGVVAGYEHPVVGPVTFELFRGEVLGLLGSNGAGKSTLIKAITGHARIFRGRLETAPGIELAHHRQQPVRPAECPLSGHDLVTLTGASRQTPPPQIARLLDGRVDQLSGGQFQILQIWACLGSGAEVVLLDEPTNNLDPATVEALVNLIRKDQAGRTILVVSHEASFIDAICSRVVSVSA</sequence>
<dbReference type="HOGENOM" id="CLU_000604_1_22_6"/>
<dbReference type="GO" id="GO:0016887">
    <property type="term" value="F:ATP hydrolysis activity"/>
    <property type="evidence" value="ECO:0007669"/>
    <property type="project" value="InterPro"/>
</dbReference>
<dbReference type="SMART" id="SM00382">
    <property type="entry name" value="AAA"/>
    <property type="match status" value="1"/>
</dbReference>
<dbReference type="OrthoDB" id="9780942at2"/>
<dbReference type="RefSeq" id="WP_025282945.1">
    <property type="nucleotide sequence ID" value="NZ_CP007268.1"/>
</dbReference>
<evidence type="ECO:0000259" key="4">
    <source>
        <dbReference type="PROSITE" id="PS50893"/>
    </source>
</evidence>
<dbReference type="PANTHER" id="PTHR42734">
    <property type="entry name" value="METAL TRANSPORT SYSTEM ATP-BINDING PROTEIN TM_0124-RELATED"/>
    <property type="match status" value="1"/>
</dbReference>
<name>W8KTN8_9GAMM</name>
<dbReference type="Pfam" id="PF00005">
    <property type="entry name" value="ABC_tran"/>
    <property type="match status" value="1"/>
</dbReference>
<reference evidence="5 6" key="1">
    <citation type="journal article" date="2014" name="J Genomics">
        <title>Draft Genome Sequence of the Extremely Halophilic Phototrophic Purple Sulfur Bacterium Halorhodospira halochloris.</title>
        <authorList>
            <person name="Singh K.S."/>
            <person name="Kirksey J."/>
            <person name="Hoff W.D."/>
            <person name="Deole R."/>
        </authorList>
    </citation>
    <scope>NUCLEOTIDE SEQUENCE [LARGE SCALE GENOMIC DNA]</scope>
    <source>
        <strain evidence="5 6">A</strain>
    </source>
</reference>
<keyword evidence="3" id="KW-0067">ATP-binding</keyword>
<evidence type="ECO:0000256" key="1">
    <source>
        <dbReference type="ARBA" id="ARBA00022448"/>
    </source>
</evidence>